<comment type="caution">
    <text evidence="1">The sequence shown here is derived from an EMBL/GenBank/DDBJ whole genome shotgun (WGS) entry which is preliminary data.</text>
</comment>
<keyword evidence="2" id="KW-1185">Reference proteome</keyword>
<evidence type="ECO:0000313" key="1">
    <source>
        <dbReference type="EMBL" id="MDP5181896.1"/>
    </source>
</evidence>
<accession>A0ABT9I8J8</accession>
<reference evidence="2" key="1">
    <citation type="submission" date="2023-05" db="EMBL/GenBank/DDBJ databases">
        <title>Draft genome of Pseudofrankia sp. BMG5.37.</title>
        <authorList>
            <person name="Gtari M."/>
            <person name="Ghodhbane F."/>
            <person name="Sbissi I."/>
        </authorList>
    </citation>
    <scope>NUCLEOTIDE SEQUENCE [LARGE SCALE GENOMIC DNA]</scope>
    <source>
        <strain evidence="2">BMG 814</strain>
    </source>
</reference>
<dbReference type="Proteomes" id="UP001233673">
    <property type="component" value="Unassembled WGS sequence"/>
</dbReference>
<sequence>MAVRPDNRLLDAPMRPVRCRRCSAPVQVRKSSWQQTSVQWNADAVAACVERRSAQPGSGPNSNFFENCSELRASIRGAAVEGLLPVPDAES</sequence>
<proteinExistence type="predicted"/>
<protein>
    <recommendedName>
        <fullName evidence="3">Ferredoxin</fullName>
    </recommendedName>
</protein>
<evidence type="ECO:0000313" key="2">
    <source>
        <dbReference type="Proteomes" id="UP001233673"/>
    </source>
</evidence>
<evidence type="ECO:0008006" key="3">
    <source>
        <dbReference type="Google" id="ProtNLM"/>
    </source>
</evidence>
<organism evidence="1 2">
    <name type="scientific">Blastococcus carthaginiensis</name>
    <dbReference type="NCBI Taxonomy" id="3050034"/>
    <lineage>
        <taxon>Bacteria</taxon>
        <taxon>Bacillati</taxon>
        <taxon>Actinomycetota</taxon>
        <taxon>Actinomycetes</taxon>
        <taxon>Geodermatophilales</taxon>
        <taxon>Geodermatophilaceae</taxon>
        <taxon>Blastococcus</taxon>
    </lineage>
</organism>
<name>A0ABT9I8J8_9ACTN</name>
<dbReference type="RefSeq" id="WP_305998604.1">
    <property type="nucleotide sequence ID" value="NZ_JASNFN010000003.1"/>
</dbReference>
<gene>
    <name evidence="1" type="ORF">QOZ88_04545</name>
</gene>
<dbReference type="EMBL" id="JASNFN010000003">
    <property type="protein sequence ID" value="MDP5181896.1"/>
    <property type="molecule type" value="Genomic_DNA"/>
</dbReference>